<evidence type="ECO:0000313" key="6">
    <source>
        <dbReference type="EMBL" id="KAK2598472.1"/>
    </source>
</evidence>
<reference evidence="6" key="1">
    <citation type="submission" date="2023-06" db="EMBL/GenBank/DDBJ databases">
        <authorList>
            <person name="Noh H."/>
        </authorList>
    </citation>
    <scope>NUCLEOTIDE SEQUENCE</scope>
    <source>
        <strain evidence="6">DUCC20226</strain>
    </source>
</reference>
<accession>A0AAD9S6J9</accession>
<feature type="transmembrane region" description="Helical" evidence="5">
    <location>
        <begin position="155"/>
        <end position="177"/>
    </location>
</feature>
<dbReference type="PANTHER" id="PTHR31465:SF27">
    <property type="entry name" value="DOMAIN PROTEIN, PUTATIVE (AFU_ORTHOLOGUE AFUA_3G01030)-RELATED"/>
    <property type="match status" value="1"/>
</dbReference>
<keyword evidence="2 5" id="KW-0812">Transmembrane</keyword>
<dbReference type="PANTHER" id="PTHR31465">
    <property type="entry name" value="PROTEIN RTA1-RELATED"/>
    <property type="match status" value="1"/>
</dbReference>
<dbReference type="GO" id="GO:0016020">
    <property type="term" value="C:membrane"/>
    <property type="evidence" value="ECO:0007669"/>
    <property type="project" value="UniProtKB-SubCell"/>
</dbReference>
<evidence type="ECO:0000256" key="4">
    <source>
        <dbReference type="ARBA" id="ARBA00023136"/>
    </source>
</evidence>
<evidence type="ECO:0000313" key="7">
    <source>
        <dbReference type="Proteomes" id="UP001265746"/>
    </source>
</evidence>
<dbReference type="EMBL" id="JAUJFL010000008">
    <property type="protein sequence ID" value="KAK2598472.1"/>
    <property type="molecule type" value="Genomic_DNA"/>
</dbReference>
<keyword evidence="3 5" id="KW-1133">Transmembrane helix</keyword>
<dbReference type="Pfam" id="PF04479">
    <property type="entry name" value="RTA1"/>
    <property type="match status" value="1"/>
</dbReference>
<comment type="caution">
    <text evidence="6">The sequence shown here is derived from an EMBL/GenBank/DDBJ whole genome shotgun (WGS) entry which is preliminary data.</text>
</comment>
<evidence type="ECO:0000256" key="1">
    <source>
        <dbReference type="ARBA" id="ARBA00004141"/>
    </source>
</evidence>
<dbReference type="Proteomes" id="UP001265746">
    <property type="component" value="Unassembled WGS sequence"/>
</dbReference>
<keyword evidence="7" id="KW-1185">Reference proteome</keyword>
<feature type="transmembrane region" description="Helical" evidence="5">
    <location>
        <begin position="46"/>
        <end position="63"/>
    </location>
</feature>
<evidence type="ECO:0000256" key="3">
    <source>
        <dbReference type="ARBA" id="ARBA00022989"/>
    </source>
</evidence>
<feature type="transmembrane region" description="Helical" evidence="5">
    <location>
        <begin position="83"/>
        <end position="101"/>
    </location>
</feature>
<name>A0AAD9S6J9_PHOAM</name>
<dbReference type="InterPro" id="IPR007568">
    <property type="entry name" value="RTA1"/>
</dbReference>
<evidence type="ECO:0000256" key="2">
    <source>
        <dbReference type="ARBA" id="ARBA00022692"/>
    </source>
</evidence>
<gene>
    <name evidence="6" type="ORF">N8I77_011885</name>
</gene>
<organism evidence="6 7">
    <name type="scientific">Phomopsis amygdali</name>
    <name type="common">Fusicoccum amygdali</name>
    <dbReference type="NCBI Taxonomy" id="1214568"/>
    <lineage>
        <taxon>Eukaryota</taxon>
        <taxon>Fungi</taxon>
        <taxon>Dikarya</taxon>
        <taxon>Ascomycota</taxon>
        <taxon>Pezizomycotina</taxon>
        <taxon>Sordariomycetes</taxon>
        <taxon>Sordariomycetidae</taxon>
        <taxon>Diaporthales</taxon>
        <taxon>Diaporthaceae</taxon>
        <taxon>Diaporthe</taxon>
    </lineage>
</organism>
<proteinExistence type="predicted"/>
<feature type="transmembrane region" description="Helical" evidence="5">
    <location>
        <begin position="202"/>
        <end position="222"/>
    </location>
</feature>
<keyword evidence="4 5" id="KW-0472">Membrane</keyword>
<evidence type="ECO:0008006" key="8">
    <source>
        <dbReference type="Google" id="ProtNLM"/>
    </source>
</evidence>
<evidence type="ECO:0000256" key="5">
    <source>
        <dbReference type="SAM" id="Phobius"/>
    </source>
</evidence>
<sequence>MAQLEPTKGGYYLWKYLPSVPAAVIFLLLFLGMTALISWRMYKTKTWFCLPFAIGGFFEFAGYCARTSAHNKTGRIMPYAVQNFFILLGPALFAASIYMCLSRIIRGIRAGHHSLIKPRNLTRTFVSGDILSFVVQGGAAGIMVTGKNPKLGEGIVIAGLMIQIIMFGLFAATAVIFQRRIKSNPTNESCDVSIPWQKSMRMLFIVSALIMIRSCFRVVEFATGNDGYLLGHEWTLYIFDSVLMFAVTVVYYLWYPTWITPEKLEGDVFLAERDSPAP</sequence>
<feature type="transmembrane region" description="Helical" evidence="5">
    <location>
        <begin position="234"/>
        <end position="254"/>
    </location>
</feature>
<protein>
    <recommendedName>
        <fullName evidence="8">RTA1 like protein</fullName>
    </recommendedName>
</protein>
<comment type="subcellular location">
    <subcellularLocation>
        <location evidence="1">Membrane</location>
        <topology evidence="1">Multi-pass membrane protein</topology>
    </subcellularLocation>
</comment>
<feature type="transmembrane region" description="Helical" evidence="5">
    <location>
        <begin position="121"/>
        <end position="143"/>
    </location>
</feature>
<dbReference type="AlphaFoldDB" id="A0AAD9S6J9"/>
<feature type="transmembrane region" description="Helical" evidence="5">
    <location>
        <begin position="20"/>
        <end position="39"/>
    </location>
</feature>